<evidence type="ECO:0000256" key="1">
    <source>
        <dbReference type="ARBA" id="ARBA00004496"/>
    </source>
</evidence>
<dbReference type="SMART" id="SM00347">
    <property type="entry name" value="HTH_MARR"/>
    <property type="match status" value="1"/>
</dbReference>
<keyword evidence="2" id="KW-0805">Transcription regulation</keyword>
<evidence type="ECO:0000256" key="6">
    <source>
        <dbReference type="ARBA" id="ARBA00047188"/>
    </source>
</evidence>
<evidence type="ECO:0000256" key="3">
    <source>
        <dbReference type="ARBA" id="ARBA00023125"/>
    </source>
</evidence>
<comment type="similarity">
    <text evidence="5">Belongs to the SarZ family.</text>
</comment>
<dbReference type="SUPFAM" id="SSF46785">
    <property type="entry name" value="Winged helix' DNA-binding domain"/>
    <property type="match status" value="1"/>
</dbReference>
<evidence type="ECO:0000256" key="4">
    <source>
        <dbReference type="ARBA" id="ARBA00023163"/>
    </source>
</evidence>
<proteinExistence type="inferred from homology"/>
<dbReference type="Gene3D" id="1.10.10.10">
    <property type="entry name" value="Winged helix-like DNA-binding domain superfamily/Winged helix DNA-binding domain"/>
    <property type="match status" value="1"/>
</dbReference>
<evidence type="ECO:0000313" key="10">
    <source>
        <dbReference type="Proteomes" id="UP000015176"/>
    </source>
</evidence>
<dbReference type="PANTHER" id="PTHR42756">
    <property type="entry name" value="TRANSCRIPTIONAL REGULATOR, MARR"/>
    <property type="match status" value="1"/>
</dbReference>
<dbReference type="PROSITE" id="PS50995">
    <property type="entry name" value="HTH_MARR_2"/>
    <property type="match status" value="1"/>
</dbReference>
<dbReference type="PRINTS" id="PR00598">
    <property type="entry name" value="HTHMARR"/>
</dbReference>
<dbReference type="AlphaFoldDB" id="A0AAD2WYG9"/>
<keyword evidence="4" id="KW-0804">Transcription</keyword>
<organism evidence="9 10">
    <name type="scientific">Streptococcus agalactiae MRI Z1-216</name>
    <dbReference type="NCBI Taxonomy" id="1154879"/>
    <lineage>
        <taxon>Bacteria</taxon>
        <taxon>Bacillati</taxon>
        <taxon>Bacillota</taxon>
        <taxon>Bacilli</taxon>
        <taxon>Lactobacillales</taxon>
        <taxon>Streptococcaceae</taxon>
        <taxon>Streptococcus</taxon>
    </lineage>
</organism>
<evidence type="ECO:0000256" key="2">
    <source>
        <dbReference type="ARBA" id="ARBA00023015"/>
    </source>
</evidence>
<evidence type="ECO:0000259" key="8">
    <source>
        <dbReference type="PROSITE" id="PS50995"/>
    </source>
</evidence>
<dbReference type="GO" id="GO:0005737">
    <property type="term" value="C:cytoplasm"/>
    <property type="evidence" value="ECO:0007669"/>
    <property type="project" value="UniProtKB-SubCell"/>
</dbReference>
<dbReference type="GO" id="GO:0003700">
    <property type="term" value="F:DNA-binding transcription factor activity"/>
    <property type="evidence" value="ECO:0007669"/>
    <property type="project" value="InterPro"/>
</dbReference>
<keyword evidence="3" id="KW-0238">DNA-binding</keyword>
<name>A0AAD2WYG9_STRAG</name>
<gene>
    <name evidence="9" type="ORF">SAG0164_09895</name>
</gene>
<accession>A0AAD2WYG9</accession>
<reference evidence="9 10" key="1">
    <citation type="submission" date="2012-07" db="EMBL/GenBank/DDBJ databases">
        <authorList>
            <person name="Moroni P."/>
            <person name="Richards V.P."/>
            <person name="Durkin S.A.S."/>
            <person name="Kim M."/>
            <person name="Pavinski Bitar P.D."/>
            <person name="Stanhope M.J."/>
            <person name="Town C.D."/>
            <person name="Zadoks R.N."/>
            <person name="Venter J.C."/>
        </authorList>
    </citation>
    <scope>NUCLEOTIDE SEQUENCE [LARGE SCALE GENOMIC DNA]</scope>
    <source>
        <strain evidence="9 10">MRI Z1-216</strain>
    </source>
</reference>
<dbReference type="InterPro" id="IPR036388">
    <property type="entry name" value="WH-like_DNA-bd_sf"/>
</dbReference>
<dbReference type="InterPro" id="IPR055166">
    <property type="entry name" value="Transc_reg_Sar_Rot_HTH"/>
</dbReference>
<protein>
    <recommendedName>
        <fullName evidence="6">HTH-type transcriptional regulator SarZ</fullName>
    </recommendedName>
    <alternativeName>
        <fullName evidence="7">Staphylococcal accessory regulator Z</fullName>
    </alternativeName>
</protein>
<comment type="caution">
    <text evidence="9">The sequence shown here is derived from an EMBL/GenBank/DDBJ whole genome shotgun (WGS) entry which is preliminary data.</text>
</comment>
<dbReference type="Proteomes" id="UP000015176">
    <property type="component" value="Unassembled WGS sequence"/>
</dbReference>
<dbReference type="PANTHER" id="PTHR42756:SF1">
    <property type="entry name" value="TRANSCRIPTIONAL REPRESSOR OF EMRAB OPERON"/>
    <property type="match status" value="1"/>
</dbReference>
<comment type="subcellular location">
    <subcellularLocation>
        <location evidence="1">Cytoplasm</location>
    </subcellularLocation>
</comment>
<dbReference type="Pfam" id="PF22381">
    <property type="entry name" value="Staph_reg_Sar_Rot"/>
    <property type="match status" value="1"/>
</dbReference>
<sequence length="148" mass="17384">MIMSNRSILDERLCFTVSETHRLFNKFYQKALDEFQLTYLQYVILLVLWEEDHRHMKEELSYALSLNSNTLTPVLKRMENRGWIVREKPRDDKRQLIIHLSNKGIESQDAVVNAVQSCGYFFSEISPESYQKTVSALSSLNQVIKSHL</sequence>
<evidence type="ECO:0000256" key="5">
    <source>
        <dbReference type="ARBA" id="ARBA00046337"/>
    </source>
</evidence>
<dbReference type="EMBL" id="ALSF01000032">
    <property type="protein sequence ID" value="EPU41969.1"/>
    <property type="molecule type" value="Genomic_DNA"/>
</dbReference>
<feature type="domain" description="HTH marR-type" evidence="8">
    <location>
        <begin position="10"/>
        <end position="146"/>
    </location>
</feature>
<dbReference type="GO" id="GO:0003677">
    <property type="term" value="F:DNA binding"/>
    <property type="evidence" value="ECO:0007669"/>
    <property type="project" value="UniProtKB-KW"/>
</dbReference>
<evidence type="ECO:0000313" key="9">
    <source>
        <dbReference type="EMBL" id="EPU41969.1"/>
    </source>
</evidence>
<dbReference type="InterPro" id="IPR000835">
    <property type="entry name" value="HTH_MarR-typ"/>
</dbReference>
<evidence type="ECO:0000256" key="7">
    <source>
        <dbReference type="ARBA" id="ARBA00047207"/>
    </source>
</evidence>
<dbReference type="InterPro" id="IPR036390">
    <property type="entry name" value="WH_DNA-bd_sf"/>
</dbReference>